<name>A0A3M7L768_AUXPR</name>
<dbReference type="EMBL" id="QOKY01000004">
    <property type="protein sequence ID" value="RMZ57855.1"/>
    <property type="molecule type" value="Genomic_DNA"/>
</dbReference>
<reference evidence="3" key="1">
    <citation type="journal article" date="2018" name="Algal Res.">
        <title>Characterization of plant carbon substrate utilization by Auxenochlorella protothecoides.</title>
        <authorList>
            <person name="Vogler B.W."/>
            <person name="Starkenburg S.R."/>
            <person name="Sudasinghe N."/>
            <person name="Schambach J.Y."/>
            <person name="Rollin J.A."/>
            <person name="Pattathil S."/>
            <person name="Barry A.N."/>
        </authorList>
    </citation>
    <scope>NUCLEOTIDE SEQUENCE [LARGE SCALE GENOMIC DNA]</scope>
    <source>
        <strain evidence="3">UTEX 25</strain>
    </source>
</reference>
<comment type="caution">
    <text evidence="2">The sequence shown here is derived from an EMBL/GenBank/DDBJ whole genome shotgun (WGS) entry which is preliminary data.</text>
</comment>
<feature type="compositionally biased region" description="Basic residues" evidence="1">
    <location>
        <begin position="1"/>
        <end position="17"/>
    </location>
</feature>
<evidence type="ECO:0000313" key="3">
    <source>
        <dbReference type="Proteomes" id="UP000279271"/>
    </source>
</evidence>
<gene>
    <name evidence="2" type="ORF">APUTEX25_003501</name>
</gene>
<evidence type="ECO:0000313" key="2">
    <source>
        <dbReference type="EMBL" id="RMZ57855.1"/>
    </source>
</evidence>
<proteinExistence type="predicted"/>
<dbReference type="AlphaFoldDB" id="A0A3M7L768"/>
<evidence type="ECO:0000256" key="1">
    <source>
        <dbReference type="SAM" id="MobiDB-lite"/>
    </source>
</evidence>
<feature type="region of interest" description="Disordered" evidence="1">
    <location>
        <begin position="239"/>
        <end position="260"/>
    </location>
</feature>
<accession>A0A3M7L768</accession>
<feature type="non-terminal residue" evidence="2">
    <location>
        <position position="1"/>
    </location>
</feature>
<feature type="region of interest" description="Disordered" evidence="1">
    <location>
        <begin position="1"/>
        <end position="39"/>
    </location>
</feature>
<dbReference type="Proteomes" id="UP000279271">
    <property type="component" value="Unassembled WGS sequence"/>
</dbReference>
<protein>
    <submittedName>
        <fullName evidence="2">Uncharacterized protein</fullName>
    </submittedName>
</protein>
<feature type="non-terminal residue" evidence="2">
    <location>
        <position position="260"/>
    </location>
</feature>
<sequence>RRAGERRRAGGRRRVGGRRPGGPRVVSCRPRKPRCRPPAPCSAGRAVACRPHSSVLGRRAHDAHAFPGHAVPRGGVGGCGAGGRAGELRAAGGGGGRRLLRKSPLRRLLCKSPLRRLLCKSPLRRLLCKSPLRRLLHPAPLLRRIQLASTGRRGAGRAAAPGLAQVLALLRRAGDLRGLRRRRLPHRFPPLPGILHRLRDVDGAGAVRPGLAGDCHPQAALCLRSHGPRHAQARAVQPARHGARHGLPPRPQHCAWRPES</sequence>
<organism evidence="2 3">
    <name type="scientific">Auxenochlorella protothecoides</name>
    <name type="common">Green microalga</name>
    <name type="synonym">Chlorella protothecoides</name>
    <dbReference type="NCBI Taxonomy" id="3075"/>
    <lineage>
        <taxon>Eukaryota</taxon>
        <taxon>Viridiplantae</taxon>
        <taxon>Chlorophyta</taxon>
        <taxon>core chlorophytes</taxon>
        <taxon>Trebouxiophyceae</taxon>
        <taxon>Chlorellales</taxon>
        <taxon>Chlorellaceae</taxon>
        <taxon>Auxenochlorella</taxon>
    </lineage>
</organism>